<evidence type="ECO:0000313" key="4">
    <source>
        <dbReference type="EMBL" id="PMP69776.1"/>
    </source>
</evidence>
<accession>A0A2J6WHC6</accession>
<keyword evidence="2" id="KW-0288">FMN</keyword>
<dbReference type="PANTHER" id="PTHR43278:SF1">
    <property type="entry name" value="IRON-SULFUR FLAVOPROTEIN MJ1083"/>
    <property type="match status" value="1"/>
</dbReference>
<dbReference type="PANTHER" id="PTHR43278">
    <property type="entry name" value="NAD(P)H-DEPENDENT FMN-CONTAINING OXIDOREDUCTASE YWQN-RELATED"/>
    <property type="match status" value="1"/>
</dbReference>
<organism evidence="4 5">
    <name type="scientific">Thermodesulfovibrio aggregans</name>
    <dbReference type="NCBI Taxonomy" id="86166"/>
    <lineage>
        <taxon>Bacteria</taxon>
        <taxon>Pseudomonadati</taxon>
        <taxon>Nitrospirota</taxon>
        <taxon>Thermodesulfovibrionia</taxon>
        <taxon>Thermodesulfovibrionales</taxon>
        <taxon>Thermodesulfovibrionaceae</taxon>
        <taxon>Thermodesulfovibrio</taxon>
    </lineage>
</organism>
<gene>
    <name evidence="4" type="ORF">C0186_05970</name>
</gene>
<dbReference type="Pfam" id="PF03358">
    <property type="entry name" value="FMN_red"/>
    <property type="match status" value="1"/>
</dbReference>
<dbReference type="InterPro" id="IPR051796">
    <property type="entry name" value="ISF_SsuE-like"/>
</dbReference>
<evidence type="ECO:0000256" key="1">
    <source>
        <dbReference type="ARBA" id="ARBA00022630"/>
    </source>
</evidence>
<reference evidence="4 5" key="1">
    <citation type="submission" date="2018-01" db="EMBL/GenBank/DDBJ databases">
        <title>Metagenomic assembled genomes from two thermal pools in the Uzon Caldera, Kamchatka, Russia.</title>
        <authorList>
            <person name="Wilkins L."/>
            <person name="Ettinger C."/>
        </authorList>
    </citation>
    <scope>NUCLEOTIDE SEQUENCE [LARGE SCALE GENOMIC DNA]</scope>
    <source>
        <strain evidence="4">ZAV-04</strain>
    </source>
</reference>
<comment type="caution">
    <text evidence="4">The sequence shown here is derived from an EMBL/GenBank/DDBJ whole genome shotgun (WGS) entry which is preliminary data.</text>
</comment>
<proteinExistence type="predicted"/>
<dbReference type="AlphaFoldDB" id="A0A2J6WHC6"/>
<sequence>MKILAILGSPRKGNSAILLNEAVKLCSEKNHAINLIKACDLNITGCTACDGCKDTGECIIHDDMDKIYPLLRDANRIIIASPIFFFGVPAQLKLIIDRCQCFWYEKYVLKRPIPEKEFKRKALIMLVGGMKKGQIGVTCAEATLKAFLRTINVNEHRTISYLGYEEPGSLLKNSEVINDLKNAMIELLTND</sequence>
<dbReference type="GO" id="GO:0016491">
    <property type="term" value="F:oxidoreductase activity"/>
    <property type="evidence" value="ECO:0007669"/>
    <property type="project" value="InterPro"/>
</dbReference>
<dbReference type="Proteomes" id="UP000242288">
    <property type="component" value="Unassembled WGS sequence"/>
</dbReference>
<name>A0A2J6WHC6_9BACT</name>
<dbReference type="EMBL" id="PNIO01000052">
    <property type="protein sequence ID" value="PMP69776.1"/>
    <property type="molecule type" value="Genomic_DNA"/>
</dbReference>
<dbReference type="SUPFAM" id="SSF52218">
    <property type="entry name" value="Flavoproteins"/>
    <property type="match status" value="1"/>
</dbReference>
<evidence type="ECO:0000259" key="3">
    <source>
        <dbReference type="Pfam" id="PF03358"/>
    </source>
</evidence>
<dbReference type="InterPro" id="IPR005025">
    <property type="entry name" value="FMN_Rdtase-like_dom"/>
</dbReference>
<evidence type="ECO:0000313" key="5">
    <source>
        <dbReference type="Proteomes" id="UP000242288"/>
    </source>
</evidence>
<protein>
    <submittedName>
        <fullName evidence="4">Flavodoxin family protein</fullName>
    </submittedName>
</protein>
<dbReference type="InterPro" id="IPR029039">
    <property type="entry name" value="Flavoprotein-like_sf"/>
</dbReference>
<feature type="domain" description="NADPH-dependent FMN reductase-like" evidence="3">
    <location>
        <begin position="1"/>
        <end position="155"/>
    </location>
</feature>
<dbReference type="Gene3D" id="3.40.50.360">
    <property type="match status" value="1"/>
</dbReference>
<evidence type="ECO:0000256" key="2">
    <source>
        <dbReference type="ARBA" id="ARBA00022643"/>
    </source>
</evidence>
<keyword evidence="1" id="KW-0285">Flavoprotein</keyword>